<evidence type="ECO:0000259" key="8">
    <source>
        <dbReference type="Pfam" id="PF08016"/>
    </source>
</evidence>
<dbReference type="Pfam" id="PF08016">
    <property type="entry name" value="PKD_channel"/>
    <property type="match status" value="1"/>
</dbReference>
<keyword evidence="3 7" id="KW-0812">Transmembrane</keyword>
<feature type="transmembrane region" description="Helical" evidence="7">
    <location>
        <begin position="547"/>
        <end position="565"/>
    </location>
</feature>
<feature type="transmembrane region" description="Helical" evidence="7">
    <location>
        <begin position="585"/>
        <end position="606"/>
    </location>
</feature>
<organism evidence="10 11">
    <name type="scientific">Hondaea fermentalgiana</name>
    <dbReference type="NCBI Taxonomy" id="2315210"/>
    <lineage>
        <taxon>Eukaryota</taxon>
        <taxon>Sar</taxon>
        <taxon>Stramenopiles</taxon>
        <taxon>Bigyra</taxon>
        <taxon>Labyrinthulomycetes</taxon>
        <taxon>Thraustochytrida</taxon>
        <taxon>Thraustochytriidae</taxon>
        <taxon>Hondaea</taxon>
    </lineage>
</organism>
<evidence type="ECO:0000256" key="1">
    <source>
        <dbReference type="ARBA" id="ARBA00004141"/>
    </source>
</evidence>
<keyword evidence="11" id="KW-1185">Reference proteome</keyword>
<evidence type="ECO:0000256" key="4">
    <source>
        <dbReference type="ARBA" id="ARBA00022989"/>
    </source>
</evidence>
<feature type="transmembrane region" description="Helical" evidence="7">
    <location>
        <begin position="640"/>
        <end position="659"/>
    </location>
</feature>
<evidence type="ECO:0000256" key="6">
    <source>
        <dbReference type="SAM" id="MobiDB-lite"/>
    </source>
</evidence>
<accession>A0A2R5GPB2</accession>
<dbReference type="OrthoDB" id="444119at2759"/>
<feature type="region of interest" description="Disordered" evidence="6">
    <location>
        <begin position="1"/>
        <end position="228"/>
    </location>
</feature>
<sequence>MPTRAANEPTDEEVFAPPAPTPSPAVHRPNMVNGGGGDDDDAKERELDELDSAANEHGLRNIASINDMKADDGPDGRVGSTSTGSSTSNSEDLDRLSECASGQNTPFGSSAAASGVSDRLFETEKAMYKTPRNSYMTANHQDSLSGVGLGEITNAPALPPRRTLAPRPESSGPTDTLLPFGTTNEAPAGVHVLHPPNDANGEGGDGDSNPGDGDSVPGSSDDSSEGEPLASGIPLFEIYKATRLFKVQSRALEGIFFLVFMLAFCFVFIDLRVTVLAGETTETLLDFFIEEEFVELDVPGLEGAPFFQKTYRDVKTTEEWWRWALGPLSNGLWADFSDNGTYPRGLPQQDSQNYILGGANGGILFRTARVTSDSCTRASFATEQMRELASNDNAVECFGRWPDIDINDPGANQNVDTTTFGPLSDGNISAKAQSAFTFTKDIETSLEGTLLGQMYFQRNNYGIGAFMVDLPVNNFGSASTNVLKELFSNNWIDLATRVVSVEFNVYNPSTNVVTAVRFFTEIAHTGMIRPSFRFYHINALLWENMRGGQIAATAIFLVLLLRLSARWFNRIFTCSRWETLLRWEVVFDTILVFLFWSSIIMISMVTQHSRVVRSSRFSETVSSDTFTPGIFENAELMHSVDALCSINLMLATVKLISYLPFKTTRTIWSTLGGAVKDVVVLGIVVLVFWAGFSVGSHLTFGSLGFFDFNRIDRTFGTLMVLMFSGSIEFNAMREVSFTAAPLFYSIYMIFMWGVMLNLFVAIIVLTYERHTQWQANFETWSDLHQGTNSGCIIMSFLDRQIHRCRQYWYMLRCIILKQFSPKASTLRGATVRDSDIENGTAAASVDTEEVRADEHEVTDDINQNGDIGATGATGARSQMIELTESAERGGALNVAISVAIQTSFRGTPVGTVAMKRRPECELPKSGLAKYERFSTLLKQEKELAMHKLIIEKALRETQHLFQKHRLSFNRLMRSTWDHAADNERLMEVNFAELKEMFTPGCSPGKCSFCAEETKAIEERTKALLRSYHYLQRHKAVFDGNRRRVIRVRRVVDLSMRMPPPVQRAMSTNTHGSAFDTMWNPRQLHR</sequence>
<feature type="domain" description="Polycystin" evidence="9">
    <location>
        <begin position="312"/>
        <end position="535"/>
    </location>
</feature>
<reference evidence="10 11" key="1">
    <citation type="submission" date="2017-12" db="EMBL/GenBank/DDBJ databases">
        <title>Sequencing, de novo assembly and annotation of complete genome of a new Thraustochytrid species, strain FCC1311.</title>
        <authorList>
            <person name="Sedici K."/>
            <person name="Godart F."/>
            <person name="Aiese Cigliano R."/>
            <person name="Sanseverino W."/>
            <person name="Barakat M."/>
            <person name="Ortet P."/>
            <person name="Marechal E."/>
            <person name="Cagnac O."/>
            <person name="Amato A."/>
        </authorList>
    </citation>
    <scope>NUCLEOTIDE SEQUENCE [LARGE SCALE GENOMIC DNA]</scope>
</reference>
<keyword evidence="5 7" id="KW-0472">Membrane</keyword>
<evidence type="ECO:0000256" key="2">
    <source>
        <dbReference type="ARBA" id="ARBA00007200"/>
    </source>
</evidence>
<protein>
    <submittedName>
        <fullName evidence="10">Polycystic kidney disease 2-like 1 protein</fullName>
    </submittedName>
</protein>
<dbReference type="Proteomes" id="UP000241890">
    <property type="component" value="Unassembled WGS sequence"/>
</dbReference>
<name>A0A2R5GPB2_9STRA</name>
<feature type="region of interest" description="Disordered" evidence="6">
    <location>
        <begin position="1061"/>
        <end position="1085"/>
    </location>
</feature>
<dbReference type="InterPro" id="IPR046791">
    <property type="entry name" value="Polycystin_dom"/>
</dbReference>
<feature type="compositionally biased region" description="Acidic residues" evidence="6">
    <location>
        <begin position="37"/>
        <end position="51"/>
    </location>
</feature>
<dbReference type="GO" id="GO:0016020">
    <property type="term" value="C:membrane"/>
    <property type="evidence" value="ECO:0007669"/>
    <property type="project" value="UniProtKB-SubCell"/>
</dbReference>
<comment type="subcellular location">
    <subcellularLocation>
        <location evidence="1">Membrane</location>
        <topology evidence="1">Multi-pass membrane protein</topology>
    </subcellularLocation>
</comment>
<gene>
    <name evidence="10" type="ORF">FCC1311_078432</name>
</gene>
<feature type="transmembrane region" description="Helical" evidence="7">
    <location>
        <begin position="744"/>
        <end position="767"/>
    </location>
</feature>
<feature type="compositionally biased region" description="Low complexity" evidence="6">
    <location>
        <begin position="79"/>
        <end position="90"/>
    </location>
</feature>
<dbReference type="InterPro" id="IPR013122">
    <property type="entry name" value="PKD1_2_channel"/>
</dbReference>
<proteinExistence type="inferred from homology"/>
<feature type="compositionally biased region" description="Polar residues" evidence="6">
    <location>
        <begin position="131"/>
        <end position="144"/>
    </location>
</feature>
<feature type="compositionally biased region" description="Polar residues" evidence="6">
    <location>
        <begin position="100"/>
        <end position="112"/>
    </location>
</feature>
<evidence type="ECO:0000256" key="5">
    <source>
        <dbReference type="ARBA" id="ARBA00023136"/>
    </source>
</evidence>
<evidence type="ECO:0000256" key="3">
    <source>
        <dbReference type="ARBA" id="ARBA00022692"/>
    </source>
</evidence>
<evidence type="ECO:0000256" key="7">
    <source>
        <dbReference type="SAM" id="Phobius"/>
    </source>
</evidence>
<dbReference type="PANTHER" id="PTHR10877">
    <property type="entry name" value="POLYCYSTIN FAMILY MEMBER"/>
    <property type="match status" value="1"/>
</dbReference>
<keyword evidence="4 7" id="KW-1133">Transmembrane helix</keyword>
<dbReference type="EMBL" id="BEYU01000101">
    <property type="protein sequence ID" value="GBG31618.1"/>
    <property type="molecule type" value="Genomic_DNA"/>
</dbReference>
<dbReference type="InParanoid" id="A0A2R5GPB2"/>
<comment type="similarity">
    <text evidence="2">Belongs to the polycystin family.</text>
</comment>
<feature type="transmembrane region" description="Helical" evidence="7">
    <location>
        <begin position="679"/>
        <end position="703"/>
    </location>
</feature>
<feature type="transmembrane region" description="Helical" evidence="7">
    <location>
        <begin position="251"/>
        <end position="269"/>
    </location>
</feature>
<dbReference type="AlphaFoldDB" id="A0A2R5GPB2"/>
<comment type="caution">
    <text evidence="10">The sequence shown here is derived from an EMBL/GenBank/DDBJ whole genome shotgun (WGS) entry which is preliminary data.</text>
</comment>
<evidence type="ECO:0000313" key="11">
    <source>
        <dbReference type="Proteomes" id="UP000241890"/>
    </source>
</evidence>
<dbReference type="PANTHER" id="PTHR10877:SF183">
    <property type="entry name" value="AT14535P-RELATED"/>
    <property type="match status" value="1"/>
</dbReference>
<feature type="domain" description="Polycystin cation channel PKD1/PKD2" evidence="8">
    <location>
        <begin position="553"/>
        <end position="768"/>
    </location>
</feature>
<evidence type="ECO:0000313" key="10">
    <source>
        <dbReference type="EMBL" id="GBG31618.1"/>
    </source>
</evidence>
<feature type="compositionally biased region" description="Low complexity" evidence="6">
    <location>
        <begin position="207"/>
        <end position="221"/>
    </location>
</feature>
<dbReference type="Pfam" id="PF20519">
    <property type="entry name" value="Polycystin_dom"/>
    <property type="match status" value="1"/>
</dbReference>
<feature type="transmembrane region" description="Helical" evidence="7">
    <location>
        <begin position="715"/>
        <end position="732"/>
    </location>
</feature>
<evidence type="ECO:0000259" key="9">
    <source>
        <dbReference type="Pfam" id="PF20519"/>
    </source>
</evidence>
<dbReference type="InterPro" id="IPR051223">
    <property type="entry name" value="Polycystin"/>
</dbReference>